<keyword evidence="4 9" id="KW-0812">Transmembrane</keyword>
<dbReference type="GO" id="GO:0005886">
    <property type="term" value="C:plasma membrane"/>
    <property type="evidence" value="ECO:0007669"/>
    <property type="project" value="UniProtKB-SubCell"/>
</dbReference>
<organism evidence="10 11">
    <name type="scientific">Roseibium limicola</name>
    <dbReference type="NCBI Taxonomy" id="2816037"/>
    <lineage>
        <taxon>Bacteria</taxon>
        <taxon>Pseudomonadati</taxon>
        <taxon>Pseudomonadota</taxon>
        <taxon>Alphaproteobacteria</taxon>
        <taxon>Hyphomicrobiales</taxon>
        <taxon>Stappiaceae</taxon>
        <taxon>Roseibium</taxon>
    </lineage>
</organism>
<feature type="transmembrane region" description="Helical" evidence="9">
    <location>
        <begin position="275"/>
        <end position="296"/>
    </location>
</feature>
<feature type="region of interest" description="Disordered" evidence="8">
    <location>
        <begin position="397"/>
        <end position="417"/>
    </location>
</feature>
<evidence type="ECO:0000256" key="6">
    <source>
        <dbReference type="ARBA" id="ARBA00023136"/>
    </source>
</evidence>
<accession>A0A939EQ12</accession>
<comment type="similarity">
    <text evidence="7">Belongs to the glycosyltransferase 87 family.</text>
</comment>
<feature type="compositionally biased region" description="Low complexity" evidence="8">
    <location>
        <begin position="401"/>
        <end position="417"/>
    </location>
</feature>
<keyword evidence="5 9" id="KW-1133">Transmembrane helix</keyword>
<keyword evidence="11" id="KW-1185">Reference proteome</keyword>
<dbReference type="Proteomes" id="UP000664779">
    <property type="component" value="Unassembled WGS sequence"/>
</dbReference>
<evidence type="ECO:0000256" key="4">
    <source>
        <dbReference type="ARBA" id="ARBA00022692"/>
    </source>
</evidence>
<sequence length="417" mass="44697">MSWIQHARRGTWATRDRVLPAAIMALVTYCFLLVFLFLAPGKLSTPDLSATTNDFLSFWVAAKSAVQGDPVTPYVIKDFAFLQQESLGEGRFYSFFYPPVFLLYLLPLGVLSGVAAYFAFQIVTIIATGASLSAILGSRYGFLLAAALPLTMTNAVYGQNGMLSAAFLGAALAALAVRREILAGFFIALLIYKPQLGILIPFALIAGGHWRIFASASVCALLLIGLSVLVLGGDAWLAFWEQREFASGVVAEGLVDLHKFISISAGAGMLGAPTWLAYGLQAIVSLSVLALVVWTWNRRSVDFADKVAVLTAGSLLATPFALCYDFAILCVPIAFFMARRKRQGAADWEDGLMFLTVLLATISRVVGEMYSIPLGPLACLVFLAIPLRRIVLGSGVGKNQSPSITGGISSRSRSLNG</sequence>
<dbReference type="EMBL" id="JAFLNF010000004">
    <property type="protein sequence ID" value="MBO0345856.1"/>
    <property type="molecule type" value="Genomic_DNA"/>
</dbReference>
<evidence type="ECO:0000313" key="11">
    <source>
        <dbReference type="Proteomes" id="UP000664779"/>
    </source>
</evidence>
<comment type="caution">
    <text evidence="10">The sequence shown here is derived from an EMBL/GenBank/DDBJ whole genome shotgun (WGS) entry which is preliminary data.</text>
</comment>
<proteinExistence type="inferred from homology"/>
<feature type="transmembrane region" description="Helical" evidence="9">
    <location>
        <begin position="212"/>
        <end position="237"/>
    </location>
</feature>
<feature type="transmembrane region" description="Helical" evidence="9">
    <location>
        <begin position="316"/>
        <end position="338"/>
    </location>
</feature>
<evidence type="ECO:0000256" key="9">
    <source>
        <dbReference type="SAM" id="Phobius"/>
    </source>
</evidence>
<gene>
    <name evidence="10" type="ORF">J0X15_11550</name>
</gene>
<evidence type="ECO:0000256" key="1">
    <source>
        <dbReference type="ARBA" id="ARBA00004651"/>
    </source>
</evidence>
<feature type="transmembrane region" description="Helical" evidence="9">
    <location>
        <begin position="184"/>
        <end position="206"/>
    </location>
</feature>
<evidence type="ECO:0000256" key="2">
    <source>
        <dbReference type="ARBA" id="ARBA00022475"/>
    </source>
</evidence>
<feature type="transmembrane region" description="Helical" evidence="9">
    <location>
        <begin position="21"/>
        <end position="39"/>
    </location>
</feature>
<feature type="transmembrane region" description="Helical" evidence="9">
    <location>
        <begin position="372"/>
        <end position="391"/>
    </location>
</feature>
<name>A0A939EQ12_9HYPH</name>
<keyword evidence="2" id="KW-1003">Cell membrane</keyword>
<evidence type="ECO:0000313" key="10">
    <source>
        <dbReference type="EMBL" id="MBO0345856.1"/>
    </source>
</evidence>
<protein>
    <submittedName>
        <fullName evidence="10">DUF2029 domain-containing protein</fullName>
    </submittedName>
</protein>
<dbReference type="InterPro" id="IPR018584">
    <property type="entry name" value="GT87"/>
</dbReference>
<evidence type="ECO:0000256" key="3">
    <source>
        <dbReference type="ARBA" id="ARBA00022679"/>
    </source>
</evidence>
<reference evidence="10" key="1">
    <citation type="submission" date="2021-03" db="EMBL/GenBank/DDBJ databases">
        <title>Roseibium sp. CAU 1637 isolated from Incheon.</title>
        <authorList>
            <person name="Kim W."/>
        </authorList>
    </citation>
    <scope>NUCLEOTIDE SEQUENCE</scope>
    <source>
        <strain evidence="10">CAU 1637</strain>
    </source>
</reference>
<feature type="transmembrane region" description="Helical" evidence="9">
    <location>
        <begin position="156"/>
        <end position="177"/>
    </location>
</feature>
<evidence type="ECO:0000256" key="7">
    <source>
        <dbReference type="ARBA" id="ARBA00024033"/>
    </source>
</evidence>
<dbReference type="RefSeq" id="WP_206940802.1">
    <property type="nucleotide sequence ID" value="NZ_JAFLNF010000004.1"/>
</dbReference>
<dbReference type="Pfam" id="PF09594">
    <property type="entry name" value="GT87"/>
    <property type="match status" value="1"/>
</dbReference>
<comment type="subcellular location">
    <subcellularLocation>
        <location evidence="1">Cell membrane</location>
        <topology evidence="1">Multi-pass membrane protein</topology>
    </subcellularLocation>
</comment>
<feature type="transmembrane region" description="Helical" evidence="9">
    <location>
        <begin position="132"/>
        <end position="150"/>
    </location>
</feature>
<keyword evidence="3" id="KW-0808">Transferase</keyword>
<evidence type="ECO:0000256" key="8">
    <source>
        <dbReference type="SAM" id="MobiDB-lite"/>
    </source>
</evidence>
<evidence type="ECO:0000256" key="5">
    <source>
        <dbReference type="ARBA" id="ARBA00022989"/>
    </source>
</evidence>
<dbReference type="GO" id="GO:0016758">
    <property type="term" value="F:hexosyltransferase activity"/>
    <property type="evidence" value="ECO:0007669"/>
    <property type="project" value="InterPro"/>
</dbReference>
<keyword evidence="6 9" id="KW-0472">Membrane</keyword>
<feature type="transmembrane region" description="Helical" evidence="9">
    <location>
        <begin position="101"/>
        <end position="120"/>
    </location>
</feature>
<dbReference type="AlphaFoldDB" id="A0A939EQ12"/>